<name>A0A0A2VH16_BEABA</name>
<dbReference type="Proteomes" id="UP000030106">
    <property type="component" value="Unassembled WGS sequence"/>
</dbReference>
<dbReference type="InterPro" id="IPR045518">
    <property type="entry name" value="2EXR"/>
</dbReference>
<dbReference type="Pfam" id="PF20150">
    <property type="entry name" value="2EXR"/>
    <property type="match status" value="1"/>
</dbReference>
<evidence type="ECO:0000313" key="3">
    <source>
        <dbReference type="EMBL" id="KGQ05440.1"/>
    </source>
</evidence>
<dbReference type="AlphaFoldDB" id="A0A0A2VH16"/>
<feature type="region of interest" description="Disordered" evidence="1">
    <location>
        <begin position="136"/>
        <end position="156"/>
    </location>
</feature>
<comment type="caution">
    <text evidence="3">The sequence shown here is derived from an EMBL/GenBank/DDBJ whole genome shotgun (WGS) entry which is preliminary data.</text>
</comment>
<organism evidence="3 4">
    <name type="scientific">Beauveria bassiana D1-5</name>
    <dbReference type="NCBI Taxonomy" id="1245745"/>
    <lineage>
        <taxon>Eukaryota</taxon>
        <taxon>Fungi</taxon>
        <taxon>Dikarya</taxon>
        <taxon>Ascomycota</taxon>
        <taxon>Pezizomycotina</taxon>
        <taxon>Sordariomycetes</taxon>
        <taxon>Hypocreomycetidae</taxon>
        <taxon>Hypocreales</taxon>
        <taxon>Cordycipitaceae</taxon>
        <taxon>Beauveria</taxon>
    </lineage>
</organism>
<dbReference type="EMBL" id="ANFO01000944">
    <property type="protein sequence ID" value="KGQ05440.1"/>
    <property type="molecule type" value="Genomic_DNA"/>
</dbReference>
<evidence type="ECO:0000313" key="4">
    <source>
        <dbReference type="Proteomes" id="UP000030106"/>
    </source>
</evidence>
<proteinExistence type="predicted"/>
<protein>
    <recommendedName>
        <fullName evidence="2">2EXR domain-containing protein</fullName>
    </recommendedName>
</protein>
<evidence type="ECO:0000259" key="2">
    <source>
        <dbReference type="Pfam" id="PF20150"/>
    </source>
</evidence>
<reference evidence="3 4" key="1">
    <citation type="submission" date="2012-10" db="EMBL/GenBank/DDBJ databases">
        <title>Genome sequencing and analysis of entomopathogenic fungi Beauveria bassiana D1-5.</title>
        <authorList>
            <person name="Li Q."/>
            <person name="Wang L."/>
            <person name="Zhang Z."/>
            <person name="Wang Q."/>
            <person name="Ren J."/>
            <person name="Wang M."/>
            <person name="Xu W."/>
            <person name="Wang J."/>
            <person name="Lu Y."/>
            <person name="Du Q."/>
            <person name="Sun Z."/>
        </authorList>
    </citation>
    <scope>NUCLEOTIDE SEQUENCE [LARGE SCALE GENOMIC DNA]</scope>
    <source>
        <strain evidence="3 4">D1-5</strain>
    </source>
</reference>
<sequence length="395" mass="45233">MKKKKKKKKGEDGDMLSHTEIITVDKTEQAASPKWRTLPAEIQSMIWRWAVRPTHLTIFSTFDQGMLENDDITWEELEGWLVGWDFEFLGEKIARRFGCVKRDGRPFAYFVANPPPVYRVCRESCALLRKHYNLKPATPPGTTTTTTTTTIPSPDNLDEMEPPSLLEAALPPWFDLRNDVVQLLYHDIEGILTPSAPLGGLLLPVRRLRIAMHLSLWQRTAAANFNDIIVAPERLLRVMYEIKYGMPDLREITFVVAGRGPEPWWANRTAVTVLHWYDVFEQWCLGGSVRSGPLAPPASSIRVVHRHSDGTEEEWLNRDNFLSVMQKQLKQEMPAVPEPDGPGLQELMEQQAMLESYYPKYRDILRATEQELANPAAFLKAHQALWHAPNLQLPF</sequence>
<feature type="domain" description="2EXR" evidence="2">
    <location>
        <begin position="34"/>
        <end position="145"/>
    </location>
</feature>
<evidence type="ECO:0000256" key="1">
    <source>
        <dbReference type="SAM" id="MobiDB-lite"/>
    </source>
</evidence>
<dbReference type="HOGENOM" id="CLU_721568_0_0_1"/>
<gene>
    <name evidence="3" type="ORF">BBAD15_g9321</name>
</gene>
<accession>A0A0A2VH16</accession>